<gene>
    <name evidence="2" type="ORF">LNTAR_13727</name>
</gene>
<dbReference type="Proteomes" id="UP000004947">
    <property type="component" value="Unassembled WGS sequence"/>
</dbReference>
<sequence length="104" mass="12373">MKKVRLLLLLSMCVVLCSCGSFFQDLDDDDKYSYRRNSAYSNLTWEQRVQKTIDGFWYWFIALDDVYEGPIYDWKYNSSKSVEIFGAKFKITEINGLNRVPMKR</sequence>
<accession>A6DGZ7</accession>
<keyword evidence="3" id="KW-1185">Reference proteome</keyword>
<proteinExistence type="predicted"/>
<keyword evidence="2" id="KW-0560">Oxidoreductase</keyword>
<feature type="chain" id="PRO_5002693933" evidence="1">
    <location>
        <begin position="24"/>
        <end position="104"/>
    </location>
</feature>
<dbReference type="EC" id="1.1.1.86" evidence="2"/>
<name>A6DGZ7_9BACT</name>
<keyword evidence="2" id="KW-0413">Isomerase</keyword>
<evidence type="ECO:0000313" key="2">
    <source>
        <dbReference type="EMBL" id="EDM28880.1"/>
    </source>
</evidence>
<dbReference type="PROSITE" id="PS51257">
    <property type="entry name" value="PROKAR_LIPOPROTEIN"/>
    <property type="match status" value="1"/>
</dbReference>
<dbReference type="RefSeq" id="WP_007277182.1">
    <property type="nucleotide sequence ID" value="NZ_ABCK01000003.1"/>
</dbReference>
<feature type="signal peptide" evidence="1">
    <location>
        <begin position="1"/>
        <end position="23"/>
    </location>
</feature>
<comment type="caution">
    <text evidence="2">The sequence shown here is derived from an EMBL/GenBank/DDBJ whole genome shotgun (WGS) entry which is preliminary data.</text>
</comment>
<reference evidence="2 3" key="1">
    <citation type="journal article" date="2010" name="J. Bacteriol.">
        <title>Genome sequence of Lentisphaera araneosa HTCC2155T, the type species of the order Lentisphaerales in the phylum Lentisphaerae.</title>
        <authorList>
            <person name="Thrash J.C."/>
            <person name="Cho J.C."/>
            <person name="Vergin K.L."/>
            <person name="Morris R.M."/>
            <person name="Giovannoni S.J."/>
        </authorList>
    </citation>
    <scope>NUCLEOTIDE SEQUENCE [LARGE SCALE GENOMIC DNA]</scope>
    <source>
        <strain evidence="2 3">HTCC2155</strain>
    </source>
</reference>
<dbReference type="EMBL" id="ABCK01000003">
    <property type="protein sequence ID" value="EDM28880.1"/>
    <property type="molecule type" value="Genomic_DNA"/>
</dbReference>
<dbReference type="AlphaFoldDB" id="A6DGZ7"/>
<evidence type="ECO:0000256" key="1">
    <source>
        <dbReference type="SAM" id="SignalP"/>
    </source>
</evidence>
<dbReference type="GO" id="GO:0004455">
    <property type="term" value="F:ketol-acid reductoisomerase activity"/>
    <property type="evidence" value="ECO:0007669"/>
    <property type="project" value="UniProtKB-EC"/>
</dbReference>
<protein>
    <submittedName>
        <fullName evidence="2">Ketol-acid reductoisomerase</fullName>
        <ecNumber evidence="2">1.1.1.86</ecNumber>
    </submittedName>
</protein>
<keyword evidence="1" id="KW-0732">Signal</keyword>
<organism evidence="2 3">
    <name type="scientific">Lentisphaera araneosa HTCC2155</name>
    <dbReference type="NCBI Taxonomy" id="313628"/>
    <lineage>
        <taxon>Bacteria</taxon>
        <taxon>Pseudomonadati</taxon>
        <taxon>Lentisphaerota</taxon>
        <taxon>Lentisphaeria</taxon>
        <taxon>Lentisphaerales</taxon>
        <taxon>Lentisphaeraceae</taxon>
        <taxon>Lentisphaera</taxon>
    </lineage>
</organism>
<evidence type="ECO:0000313" key="3">
    <source>
        <dbReference type="Proteomes" id="UP000004947"/>
    </source>
</evidence>
<dbReference type="GO" id="GO:0016853">
    <property type="term" value="F:isomerase activity"/>
    <property type="evidence" value="ECO:0007669"/>
    <property type="project" value="UniProtKB-KW"/>
</dbReference>